<dbReference type="Proteomes" id="UP000002139">
    <property type="component" value="Chromosome"/>
</dbReference>
<dbReference type="InterPro" id="IPR038740">
    <property type="entry name" value="BioF2-like_GNAT_dom"/>
</dbReference>
<name>A9FAT0_SORC5</name>
<evidence type="ECO:0000313" key="3">
    <source>
        <dbReference type="EMBL" id="CAN97937.1"/>
    </source>
</evidence>
<dbReference type="EMBL" id="AM746676">
    <property type="protein sequence ID" value="CAN97937.1"/>
    <property type="molecule type" value="Genomic_DNA"/>
</dbReference>
<sequence length="433" mass="48831">MQYETQILCRKAELTELAHAWERCRRRRAPRQLHHRLEHIAIEAEEMTRTRSPGSTGNEGMMVAALFNRDLGTLVGAAPFLVQDWTWRCRLGYVSMGAFPVRRAVLCGTDWLAPDDPAEQEALLQAVLSAEVPYQMLFIEGLPVDSDLLRLLRTSPLVRREFWVDTPAEVTPRRLVDLPGNFDAYLEKFSGRTRRTLKYKAKRLTRAMTNGMRLQRITRKEELPRFLEQAGIVAARSWQGRCLGQSVDGQAMRCKLEAFAERGWLRGYLLLNGDAPVAFVIGMLDESTYYYERVGYDPAWAAYHPGSVLLLMILEDLCADGVPRTLDFGYGDSEYKRLFSTRSYDELTVRLVRKSAAMVVPYVTHTACSSGAALIRKGLDRFALREKVRRFLRGVRAPEAQVEAPSAACDEAETAPRGEAASTAHAATPQAVR</sequence>
<dbReference type="KEGG" id="scl:sce7768"/>
<dbReference type="Gene3D" id="3.40.630.30">
    <property type="match status" value="1"/>
</dbReference>
<keyword evidence="4" id="KW-1185">Reference proteome</keyword>
<gene>
    <name evidence="3" type="ordered locus">sce7768</name>
</gene>
<dbReference type="Pfam" id="PF13480">
    <property type="entry name" value="Acetyltransf_6"/>
    <property type="match status" value="1"/>
</dbReference>
<protein>
    <recommendedName>
        <fullName evidence="2">BioF2-like acetyltransferase domain-containing protein</fullName>
    </recommendedName>
</protein>
<feature type="region of interest" description="Disordered" evidence="1">
    <location>
        <begin position="403"/>
        <end position="433"/>
    </location>
</feature>
<dbReference type="SUPFAM" id="SSF55729">
    <property type="entry name" value="Acyl-CoA N-acyltransferases (Nat)"/>
    <property type="match status" value="1"/>
</dbReference>
<dbReference type="STRING" id="448385.sce7768"/>
<dbReference type="RefSeq" id="WP_012240376.1">
    <property type="nucleotide sequence ID" value="NC_010162.1"/>
</dbReference>
<dbReference type="InterPro" id="IPR016181">
    <property type="entry name" value="Acyl_CoA_acyltransferase"/>
</dbReference>
<organism evidence="3 4">
    <name type="scientific">Sorangium cellulosum (strain So ce56)</name>
    <name type="common">Polyangium cellulosum (strain So ce56)</name>
    <dbReference type="NCBI Taxonomy" id="448385"/>
    <lineage>
        <taxon>Bacteria</taxon>
        <taxon>Pseudomonadati</taxon>
        <taxon>Myxococcota</taxon>
        <taxon>Polyangia</taxon>
        <taxon>Polyangiales</taxon>
        <taxon>Polyangiaceae</taxon>
        <taxon>Sorangium</taxon>
    </lineage>
</organism>
<accession>A9FAT0</accession>
<dbReference type="OrthoDB" id="213519at2"/>
<dbReference type="BioCyc" id="SCEL448385:SCE_RS49885-MONOMER"/>
<evidence type="ECO:0000256" key="1">
    <source>
        <dbReference type="SAM" id="MobiDB-lite"/>
    </source>
</evidence>
<evidence type="ECO:0000313" key="4">
    <source>
        <dbReference type="Proteomes" id="UP000002139"/>
    </source>
</evidence>
<feature type="domain" description="BioF2-like acetyltransferase" evidence="2">
    <location>
        <begin position="192"/>
        <end position="337"/>
    </location>
</feature>
<reference evidence="3 4" key="1">
    <citation type="journal article" date="2007" name="Nat. Biotechnol.">
        <title>Complete genome sequence of the myxobacterium Sorangium cellulosum.</title>
        <authorList>
            <person name="Schneiker S."/>
            <person name="Perlova O."/>
            <person name="Kaiser O."/>
            <person name="Gerth K."/>
            <person name="Alici A."/>
            <person name="Altmeyer M.O."/>
            <person name="Bartels D."/>
            <person name="Bekel T."/>
            <person name="Beyer S."/>
            <person name="Bode E."/>
            <person name="Bode H.B."/>
            <person name="Bolten C.J."/>
            <person name="Choudhuri J.V."/>
            <person name="Doss S."/>
            <person name="Elnakady Y.A."/>
            <person name="Frank B."/>
            <person name="Gaigalat L."/>
            <person name="Goesmann A."/>
            <person name="Groeger C."/>
            <person name="Gross F."/>
            <person name="Jelsbak L."/>
            <person name="Jelsbak L."/>
            <person name="Kalinowski J."/>
            <person name="Kegler C."/>
            <person name="Knauber T."/>
            <person name="Konietzny S."/>
            <person name="Kopp M."/>
            <person name="Krause L."/>
            <person name="Krug D."/>
            <person name="Linke B."/>
            <person name="Mahmud T."/>
            <person name="Martinez-Arias R."/>
            <person name="McHardy A.C."/>
            <person name="Merai M."/>
            <person name="Meyer F."/>
            <person name="Mormann S."/>
            <person name="Munoz-Dorado J."/>
            <person name="Perez J."/>
            <person name="Pradella S."/>
            <person name="Rachid S."/>
            <person name="Raddatz G."/>
            <person name="Rosenau F."/>
            <person name="Rueckert C."/>
            <person name="Sasse F."/>
            <person name="Scharfe M."/>
            <person name="Schuster S.C."/>
            <person name="Suen G."/>
            <person name="Treuner-Lange A."/>
            <person name="Velicer G.J."/>
            <person name="Vorholter F.-J."/>
            <person name="Weissman K.J."/>
            <person name="Welch R.D."/>
            <person name="Wenzel S.C."/>
            <person name="Whitworth D.E."/>
            <person name="Wilhelm S."/>
            <person name="Wittmann C."/>
            <person name="Bloecker H."/>
            <person name="Puehler A."/>
            <person name="Mueller R."/>
        </authorList>
    </citation>
    <scope>NUCLEOTIDE SEQUENCE [LARGE SCALE GENOMIC DNA]</scope>
    <source>
        <strain evidence="4">So ce56</strain>
    </source>
</reference>
<dbReference type="AlphaFoldDB" id="A9FAT0"/>
<evidence type="ECO:0000259" key="2">
    <source>
        <dbReference type="Pfam" id="PF13480"/>
    </source>
</evidence>
<feature type="compositionally biased region" description="Low complexity" evidence="1">
    <location>
        <begin position="420"/>
        <end position="433"/>
    </location>
</feature>
<proteinExistence type="predicted"/>
<dbReference type="HOGENOM" id="CLU_632982_0_0_7"/>
<dbReference type="eggNOG" id="COG5653">
    <property type="taxonomic scope" value="Bacteria"/>
</dbReference>